<organism evidence="1 2">
    <name type="scientific">Musa balbisiana</name>
    <name type="common">Banana</name>
    <dbReference type="NCBI Taxonomy" id="52838"/>
    <lineage>
        <taxon>Eukaryota</taxon>
        <taxon>Viridiplantae</taxon>
        <taxon>Streptophyta</taxon>
        <taxon>Embryophyta</taxon>
        <taxon>Tracheophyta</taxon>
        <taxon>Spermatophyta</taxon>
        <taxon>Magnoliopsida</taxon>
        <taxon>Liliopsida</taxon>
        <taxon>Zingiberales</taxon>
        <taxon>Musaceae</taxon>
        <taxon>Musa</taxon>
    </lineage>
</organism>
<name>A0A4S8JZV5_MUSBA</name>
<dbReference type="EMBL" id="PYDT01000003">
    <property type="protein sequence ID" value="THU67947.1"/>
    <property type="molecule type" value="Genomic_DNA"/>
</dbReference>
<proteinExistence type="predicted"/>
<gene>
    <name evidence="1" type="ORF">C4D60_Mb05t30090</name>
</gene>
<evidence type="ECO:0000313" key="1">
    <source>
        <dbReference type="EMBL" id="THU67947.1"/>
    </source>
</evidence>
<keyword evidence="2" id="KW-1185">Reference proteome</keyword>
<evidence type="ECO:0000313" key="2">
    <source>
        <dbReference type="Proteomes" id="UP000317650"/>
    </source>
</evidence>
<reference evidence="1 2" key="1">
    <citation type="journal article" date="2019" name="Nat. Plants">
        <title>Genome sequencing of Musa balbisiana reveals subgenome evolution and function divergence in polyploid bananas.</title>
        <authorList>
            <person name="Yao X."/>
        </authorList>
    </citation>
    <scope>NUCLEOTIDE SEQUENCE [LARGE SCALE GENOMIC DNA]</scope>
    <source>
        <strain evidence="2">cv. DH-PKW</strain>
        <tissue evidence="1">Leaves</tissue>
    </source>
</reference>
<dbReference type="AlphaFoldDB" id="A0A4S8JZV5"/>
<dbReference type="STRING" id="52838.A0A4S8JZV5"/>
<dbReference type="Proteomes" id="UP000317650">
    <property type="component" value="Chromosome 5"/>
</dbReference>
<comment type="caution">
    <text evidence="1">The sequence shown here is derived from an EMBL/GenBank/DDBJ whole genome shotgun (WGS) entry which is preliminary data.</text>
</comment>
<accession>A0A4S8JZV5</accession>
<sequence length="125" mass="13516">MTRLLLKYDGREAVTDFEPSTHEVELFPEGETEGYAVDLKLSTSQPVVHGPKGYQNLLGIQFEASDVYKATNKDRRSLRFVCKLLKSGVGSATGSPSQLPLFTSAASSGFSTDGYSFSPASFAII</sequence>
<protein>
    <submittedName>
        <fullName evidence="1">Uncharacterized protein</fullName>
    </submittedName>
</protein>